<dbReference type="eggNOG" id="COG4282">
    <property type="taxonomic scope" value="Bacteria"/>
</dbReference>
<name>K9WKQ1_9CYAN</name>
<evidence type="ECO:0000259" key="1">
    <source>
        <dbReference type="SMART" id="SM00860"/>
    </source>
</evidence>
<dbReference type="HOGENOM" id="CLU_758240_0_0_3"/>
<dbReference type="EMBL" id="CP003630">
    <property type="protein sequence ID" value="AFZ20396.1"/>
    <property type="molecule type" value="Genomic_DNA"/>
</dbReference>
<dbReference type="Gene3D" id="3.40.1580.10">
    <property type="entry name" value="SMI1/KNR4-like"/>
    <property type="match status" value="1"/>
</dbReference>
<organism evidence="2 3">
    <name type="scientific">Allocoleopsis franciscana PCC 7113</name>
    <dbReference type="NCBI Taxonomy" id="1173027"/>
    <lineage>
        <taxon>Bacteria</taxon>
        <taxon>Bacillati</taxon>
        <taxon>Cyanobacteriota</taxon>
        <taxon>Cyanophyceae</taxon>
        <taxon>Coleofasciculales</taxon>
        <taxon>Coleofasciculaceae</taxon>
        <taxon>Allocoleopsis</taxon>
        <taxon>Allocoleopsis franciscana</taxon>
    </lineage>
</organism>
<accession>K9WKQ1</accession>
<dbReference type="AlphaFoldDB" id="K9WKQ1"/>
<dbReference type="Proteomes" id="UP000010471">
    <property type="component" value="Chromosome"/>
</dbReference>
<gene>
    <name evidence="2" type="ORF">Mic7113_4723</name>
</gene>
<dbReference type="STRING" id="1173027.Mic7113_4723"/>
<keyword evidence="3" id="KW-1185">Reference proteome</keyword>
<dbReference type="SMART" id="SM00860">
    <property type="entry name" value="SMI1_KNR4"/>
    <property type="match status" value="1"/>
</dbReference>
<evidence type="ECO:0000313" key="3">
    <source>
        <dbReference type="Proteomes" id="UP000010471"/>
    </source>
</evidence>
<proteinExistence type="predicted"/>
<dbReference type="PATRIC" id="fig|1173027.3.peg.5236"/>
<dbReference type="RefSeq" id="WP_015184531.1">
    <property type="nucleotide sequence ID" value="NC_019738.1"/>
</dbReference>
<reference evidence="2 3" key="1">
    <citation type="submission" date="2012-06" db="EMBL/GenBank/DDBJ databases">
        <title>Finished chromosome of genome of Microcoleus sp. PCC 7113.</title>
        <authorList>
            <consortium name="US DOE Joint Genome Institute"/>
            <person name="Gugger M."/>
            <person name="Coursin T."/>
            <person name="Rippka R."/>
            <person name="Tandeau De Marsac N."/>
            <person name="Huntemann M."/>
            <person name="Wei C.-L."/>
            <person name="Han J."/>
            <person name="Detter J.C."/>
            <person name="Han C."/>
            <person name="Tapia R."/>
            <person name="Chen A."/>
            <person name="Kyrpides N."/>
            <person name="Mavromatis K."/>
            <person name="Markowitz V."/>
            <person name="Szeto E."/>
            <person name="Ivanova N."/>
            <person name="Pagani I."/>
            <person name="Pati A."/>
            <person name="Goodwin L."/>
            <person name="Nordberg H.P."/>
            <person name="Cantor M.N."/>
            <person name="Hua S.X."/>
            <person name="Woyke T."/>
            <person name="Kerfeld C.A."/>
        </authorList>
    </citation>
    <scope>NUCLEOTIDE SEQUENCE [LARGE SCALE GENOMIC DNA]</scope>
    <source>
        <strain evidence="2 3">PCC 7113</strain>
    </source>
</reference>
<protein>
    <recommendedName>
        <fullName evidence="1">Knr4/Smi1-like domain-containing protein</fullName>
    </recommendedName>
</protein>
<dbReference type="InterPro" id="IPR037883">
    <property type="entry name" value="Knr4/Smi1-like_sf"/>
</dbReference>
<sequence length="365" mass="41990">MNSFNWESFLRQWSRELLESITDNPEKLPSEVIESKWLGYPGATEKQIARAEARLGMALPPSYREFLKVTNGWRQTTPFIYRLWSTEDIEWFSVRHQDWINAFIERYGNTSLNLDCSGNGRLVTPSIPDVDYLIYGDDQDCSKLRVEYLQKVLEISDIGESTVYLLNPQVMTEDGEWEAWFFGDWLPGADRYRSFQEMMLAEYENFLELRENSSQPIEKSTDIQTTQNRQSLPNTYCINQPLTDYYTREASTVEKAEVVLPLIAPNSEKGVSSQPIGESIDITLEEHLSTPGGKQQWSSLASFTVEFQVRQLHSGAEQRAIVCHIETDTVKIIGSTLESKQLCQWMLEQLNPAMRSLDTGDFSSR</sequence>
<dbReference type="SUPFAM" id="SSF160631">
    <property type="entry name" value="SMI1/KNR4-like"/>
    <property type="match status" value="1"/>
</dbReference>
<dbReference type="Pfam" id="PF09346">
    <property type="entry name" value="SMI1_KNR4"/>
    <property type="match status" value="1"/>
</dbReference>
<dbReference type="OrthoDB" id="458118at2"/>
<evidence type="ECO:0000313" key="2">
    <source>
        <dbReference type="EMBL" id="AFZ20396.1"/>
    </source>
</evidence>
<dbReference type="KEGG" id="mic:Mic7113_4723"/>
<feature type="domain" description="Knr4/Smi1-like" evidence="1">
    <location>
        <begin position="42"/>
        <end position="201"/>
    </location>
</feature>
<dbReference type="InterPro" id="IPR018958">
    <property type="entry name" value="Knr4/Smi1-like_dom"/>
</dbReference>